<name>A0A0F9K403_9ZZZZ</name>
<dbReference type="AlphaFoldDB" id="A0A0F9K403"/>
<dbReference type="EMBL" id="LAZR01010006">
    <property type="protein sequence ID" value="KKM69331.1"/>
    <property type="molecule type" value="Genomic_DNA"/>
</dbReference>
<accession>A0A0F9K403</accession>
<reference evidence="1" key="1">
    <citation type="journal article" date="2015" name="Nature">
        <title>Complex archaea that bridge the gap between prokaryotes and eukaryotes.</title>
        <authorList>
            <person name="Spang A."/>
            <person name="Saw J.H."/>
            <person name="Jorgensen S.L."/>
            <person name="Zaremba-Niedzwiedzka K."/>
            <person name="Martijn J."/>
            <person name="Lind A.E."/>
            <person name="van Eijk R."/>
            <person name="Schleper C."/>
            <person name="Guy L."/>
            <person name="Ettema T.J."/>
        </authorList>
    </citation>
    <scope>NUCLEOTIDE SEQUENCE</scope>
</reference>
<protein>
    <submittedName>
        <fullName evidence="1">Uncharacterized protein</fullName>
    </submittedName>
</protein>
<evidence type="ECO:0000313" key="1">
    <source>
        <dbReference type="EMBL" id="KKM69331.1"/>
    </source>
</evidence>
<organism evidence="1">
    <name type="scientific">marine sediment metagenome</name>
    <dbReference type="NCBI Taxonomy" id="412755"/>
    <lineage>
        <taxon>unclassified sequences</taxon>
        <taxon>metagenomes</taxon>
        <taxon>ecological metagenomes</taxon>
    </lineage>
</organism>
<proteinExistence type="predicted"/>
<sequence>MYTKGEWYVEDRHTSLVVLCIPEGKDSPIVIADLDTSDCTLLEDEANAHLIAAAPKMYEALKSAINILRLEGYQDDQRVLKSYIKALSKADGGK</sequence>
<gene>
    <name evidence="1" type="ORF">LCGC14_1451770</name>
</gene>
<comment type="caution">
    <text evidence="1">The sequence shown here is derived from an EMBL/GenBank/DDBJ whole genome shotgun (WGS) entry which is preliminary data.</text>
</comment>